<accession>A0ABP0XU65</accession>
<proteinExistence type="predicted"/>
<reference evidence="1 2" key="1">
    <citation type="submission" date="2024-03" db="EMBL/GenBank/DDBJ databases">
        <authorList>
            <person name="Gkanogiannis A."/>
            <person name="Becerra Lopez-Lavalle L."/>
        </authorList>
    </citation>
    <scope>NUCLEOTIDE SEQUENCE [LARGE SCALE GENOMIC DNA]</scope>
</reference>
<sequence length="134" mass="15423">MHENTHGKEAEESDTSDRSAALVNFVNNNCGNVEEDALFEARIFYIEGEEECDDNGRMLTLMRRLLEVNPHTWSLWKNEIQELRLLAYVNNKEKTLDAYVVVCLFLDVKMDSELEHEEQASSAILQINRMGNTA</sequence>
<protein>
    <submittedName>
        <fullName evidence="1">Uncharacterized protein</fullName>
    </submittedName>
</protein>
<dbReference type="Proteomes" id="UP001642487">
    <property type="component" value="Chromosome 10"/>
</dbReference>
<organism evidence="1 2">
    <name type="scientific">Citrullus colocynthis</name>
    <name type="common">colocynth</name>
    <dbReference type="NCBI Taxonomy" id="252529"/>
    <lineage>
        <taxon>Eukaryota</taxon>
        <taxon>Viridiplantae</taxon>
        <taxon>Streptophyta</taxon>
        <taxon>Embryophyta</taxon>
        <taxon>Tracheophyta</taxon>
        <taxon>Spermatophyta</taxon>
        <taxon>Magnoliopsida</taxon>
        <taxon>eudicotyledons</taxon>
        <taxon>Gunneridae</taxon>
        <taxon>Pentapetalae</taxon>
        <taxon>rosids</taxon>
        <taxon>fabids</taxon>
        <taxon>Cucurbitales</taxon>
        <taxon>Cucurbitaceae</taxon>
        <taxon>Benincaseae</taxon>
        <taxon>Citrullus</taxon>
    </lineage>
</organism>
<evidence type="ECO:0000313" key="1">
    <source>
        <dbReference type="EMBL" id="CAK9311065.1"/>
    </source>
</evidence>
<name>A0ABP0XU65_9ROSI</name>
<evidence type="ECO:0000313" key="2">
    <source>
        <dbReference type="Proteomes" id="UP001642487"/>
    </source>
</evidence>
<keyword evidence="2" id="KW-1185">Reference proteome</keyword>
<gene>
    <name evidence="1" type="ORF">CITCOLO1_LOCUS2713</name>
</gene>
<dbReference type="EMBL" id="OZ021744">
    <property type="protein sequence ID" value="CAK9311065.1"/>
    <property type="molecule type" value="Genomic_DNA"/>
</dbReference>